<dbReference type="Gene3D" id="3.90.1290.10">
    <property type="entry name" value="Plakin repeat"/>
    <property type="match status" value="1"/>
</dbReference>
<reference evidence="7" key="1">
    <citation type="submission" date="2016-11" db="UniProtKB">
        <authorList>
            <consortium name="WormBaseParasite"/>
        </authorList>
    </citation>
    <scope>IDENTIFICATION</scope>
</reference>
<dbReference type="AlphaFoldDB" id="A0A1I8GZZ4"/>
<dbReference type="Gene3D" id="2.30.30.40">
    <property type="entry name" value="SH3 Domains"/>
    <property type="match status" value="1"/>
</dbReference>
<feature type="domain" description="Desmoplakin SH3" evidence="5">
    <location>
        <begin position="201"/>
        <end position="264"/>
    </location>
</feature>
<evidence type="ECO:0000256" key="4">
    <source>
        <dbReference type="SAM" id="MobiDB-lite"/>
    </source>
</evidence>
<evidence type="ECO:0000256" key="3">
    <source>
        <dbReference type="SAM" id="Coils"/>
    </source>
</evidence>
<dbReference type="Proteomes" id="UP000095280">
    <property type="component" value="Unplaced"/>
</dbReference>
<keyword evidence="2" id="KW-0677">Repeat</keyword>
<evidence type="ECO:0000313" key="7">
    <source>
        <dbReference type="WBParaSite" id="maker-uti_cns_0003914-snap-gene-0.2-mRNA-1"/>
    </source>
</evidence>
<feature type="region of interest" description="Disordered" evidence="4">
    <location>
        <begin position="77"/>
        <end position="104"/>
    </location>
</feature>
<proteinExistence type="predicted"/>
<name>A0A1I8GZZ4_9PLAT</name>
<keyword evidence="3" id="KW-0175">Coiled coil</keyword>
<feature type="coiled-coil region" evidence="3">
    <location>
        <begin position="144"/>
        <end position="171"/>
    </location>
</feature>
<feature type="compositionally biased region" description="Basic and acidic residues" evidence="4">
    <location>
        <begin position="540"/>
        <end position="557"/>
    </location>
</feature>
<dbReference type="SUPFAM" id="SSF75399">
    <property type="entry name" value="Plakin repeat"/>
    <property type="match status" value="1"/>
</dbReference>
<evidence type="ECO:0000256" key="2">
    <source>
        <dbReference type="ARBA" id="ARBA00022737"/>
    </source>
</evidence>
<protein>
    <submittedName>
        <fullName evidence="7">SH3_10 domain-containing protein</fullName>
    </submittedName>
</protein>
<organism evidence="6 7">
    <name type="scientific">Macrostomum lignano</name>
    <dbReference type="NCBI Taxonomy" id="282301"/>
    <lineage>
        <taxon>Eukaryota</taxon>
        <taxon>Metazoa</taxon>
        <taxon>Spiralia</taxon>
        <taxon>Lophotrochozoa</taxon>
        <taxon>Platyhelminthes</taxon>
        <taxon>Rhabditophora</taxon>
        <taxon>Macrostomorpha</taxon>
        <taxon>Macrostomida</taxon>
        <taxon>Macrostomidae</taxon>
        <taxon>Macrostomum</taxon>
    </lineage>
</organism>
<feature type="compositionally biased region" description="Polar residues" evidence="4">
    <location>
        <begin position="79"/>
        <end position="103"/>
    </location>
</feature>
<sequence>ICALYFFSSFYRASAGFAAQFRLLSCQLLEISSACPNSEAKSGMALRLCAQSANSEWQLLNQLSNAVQGSEDAVLESVTHGSPSSSGWMPQLEPSSGAMSDHSSPADRLQQFWLEAGSLATCLQLQLEQQKSYHLFYQTLAHYEASLEAEFDQARERLQRLEGHKEDASAILDCTQNLLTTSILWWRRVDSIMAQSRRCPPLSARLEPIEFKRPAQLLVDFAAPEVSVKTGREVFLVDNTNRDQWIVETCGGVCLGVPSLCVTIAGGDPAALERAAALRLRLLASWTIALKEIGRALIGFMLQVFRRISAIESQTEAPCVVTSHQDIITDGELRPLLATMEQLLQSYWAQHPEFEELRDRMRRVRASLAICDAEDCLDDWTRIDIHTIFLRLSPLVMSSSEEPDSVTKQNEMHGLLGQLMRRYRDLTRHWEAFRLSGDGSGSSAFGNDETASFQFCRDLTEEPQHGSNEEAWPPELLRLLQLGSQTIAGISKASTADAARTYRTEVTIDVVSNTSEGSDIRNRNGIEETTQTSSPVVERQNQRRPERPKVRFRRDSPLADTASPILSDSEEERNLEGGRPLSEVIEDYKREETEAKSRLVISCVVDTKDKAVLSLDEAVQRGIVSWDTGSYLNRETGDWMPIQAALSRGLIIAESRTEGRAKVKNRRVYGLVTLQSTDSKSADKLAKAAGDGGSYLIYSALDVANGTALSFQAAKEAGVIDAEEGVFWNSRTGEALELPVAIKKGFVRARKVVT</sequence>
<keyword evidence="1" id="KW-0597">Phosphoprotein</keyword>
<evidence type="ECO:0000313" key="6">
    <source>
        <dbReference type="Proteomes" id="UP000095280"/>
    </source>
</evidence>
<dbReference type="Gene3D" id="1.20.58.60">
    <property type="match status" value="1"/>
</dbReference>
<dbReference type="Pfam" id="PF17902">
    <property type="entry name" value="SH3_10"/>
    <property type="match status" value="1"/>
</dbReference>
<dbReference type="WBParaSite" id="maker-uti_cns_0003914-snap-gene-0.2-mRNA-1">
    <property type="protein sequence ID" value="maker-uti_cns_0003914-snap-gene-0.2-mRNA-1"/>
    <property type="gene ID" value="maker-uti_cns_0003914-snap-gene-0.2"/>
</dbReference>
<feature type="region of interest" description="Disordered" evidence="4">
    <location>
        <begin position="515"/>
        <end position="579"/>
    </location>
</feature>
<evidence type="ECO:0000256" key="1">
    <source>
        <dbReference type="ARBA" id="ARBA00022553"/>
    </source>
</evidence>
<accession>A0A1I8GZZ4</accession>
<dbReference type="InterPro" id="IPR035915">
    <property type="entry name" value="Plakin_repeat_sf"/>
</dbReference>
<keyword evidence="6" id="KW-1185">Reference proteome</keyword>
<dbReference type="InterPro" id="IPR041615">
    <property type="entry name" value="Desmoplakin_SH3"/>
</dbReference>
<evidence type="ECO:0000259" key="5">
    <source>
        <dbReference type="Pfam" id="PF17902"/>
    </source>
</evidence>